<evidence type="ECO:0000313" key="1">
    <source>
        <dbReference type="EMBL" id="GEK22712.1"/>
    </source>
</evidence>
<gene>
    <name evidence="1" type="ORF">CXY01_32320</name>
</gene>
<name>A0A510V769_9CELL</name>
<dbReference type="OrthoDB" id="7875217at2"/>
<evidence type="ECO:0000313" key="2">
    <source>
        <dbReference type="Proteomes" id="UP000321118"/>
    </source>
</evidence>
<accession>A0A510V769</accession>
<organism evidence="1 2">
    <name type="scientific">Cellulomonas xylanilytica</name>
    <dbReference type="NCBI Taxonomy" id="233583"/>
    <lineage>
        <taxon>Bacteria</taxon>
        <taxon>Bacillati</taxon>
        <taxon>Actinomycetota</taxon>
        <taxon>Actinomycetes</taxon>
        <taxon>Micrococcales</taxon>
        <taxon>Cellulomonadaceae</taxon>
        <taxon>Cellulomonas</taxon>
    </lineage>
</organism>
<protein>
    <submittedName>
        <fullName evidence="1">Uncharacterized protein</fullName>
    </submittedName>
</protein>
<sequence length="146" mass="15166">MGTPSHADVVAAFGPDAGHLPDGEAVGSSADDWPAVIAALGRSGWPAAPDLASVLDTEEPPTLAVHPLPAVQVNFFPAWGYVAFDIDLRELVDQPSTDAVLAVIELVGRATGRTVVLAHEGGGPESAVLSYDPSDDEHRLLPGRWA</sequence>
<dbReference type="RefSeq" id="WP_146929142.1">
    <property type="nucleotide sequence ID" value="NZ_BJUB01000010.1"/>
</dbReference>
<reference evidence="1 2" key="1">
    <citation type="submission" date="2019-07" db="EMBL/GenBank/DDBJ databases">
        <title>Whole genome shotgun sequence of Cellulomonas xylanilytica NBRC 101102.</title>
        <authorList>
            <person name="Hosoyama A."/>
            <person name="Uohara A."/>
            <person name="Ohji S."/>
            <person name="Ichikawa N."/>
        </authorList>
    </citation>
    <scope>NUCLEOTIDE SEQUENCE [LARGE SCALE GENOMIC DNA]</scope>
    <source>
        <strain evidence="1 2">NBRC 101102</strain>
    </source>
</reference>
<dbReference type="Proteomes" id="UP000321118">
    <property type="component" value="Unassembled WGS sequence"/>
</dbReference>
<dbReference type="AlphaFoldDB" id="A0A510V769"/>
<proteinExistence type="predicted"/>
<dbReference type="EMBL" id="BJUB01000010">
    <property type="protein sequence ID" value="GEK22712.1"/>
    <property type="molecule type" value="Genomic_DNA"/>
</dbReference>
<comment type="caution">
    <text evidence="1">The sequence shown here is derived from an EMBL/GenBank/DDBJ whole genome shotgun (WGS) entry which is preliminary data.</text>
</comment>
<keyword evidence="2" id="KW-1185">Reference proteome</keyword>